<proteinExistence type="predicted"/>
<protein>
    <submittedName>
        <fullName evidence="1">Uncharacterized protein</fullName>
    </submittedName>
</protein>
<organism evidence="1">
    <name type="scientific">marine sediment metagenome</name>
    <dbReference type="NCBI Taxonomy" id="412755"/>
    <lineage>
        <taxon>unclassified sequences</taxon>
        <taxon>metagenomes</taxon>
        <taxon>ecological metagenomes</taxon>
    </lineage>
</organism>
<reference evidence="1" key="1">
    <citation type="journal article" date="2014" name="Front. Microbiol.">
        <title>High frequency of phylogenetically diverse reductive dehalogenase-homologous genes in deep subseafloor sedimentary metagenomes.</title>
        <authorList>
            <person name="Kawai M."/>
            <person name="Futagami T."/>
            <person name="Toyoda A."/>
            <person name="Takaki Y."/>
            <person name="Nishi S."/>
            <person name="Hori S."/>
            <person name="Arai W."/>
            <person name="Tsubouchi T."/>
            <person name="Morono Y."/>
            <person name="Uchiyama I."/>
            <person name="Ito T."/>
            <person name="Fujiyama A."/>
            <person name="Inagaki F."/>
            <person name="Takami H."/>
        </authorList>
    </citation>
    <scope>NUCLEOTIDE SEQUENCE</scope>
    <source>
        <strain evidence="1">Expedition CK06-06</strain>
    </source>
</reference>
<evidence type="ECO:0000313" key="1">
    <source>
        <dbReference type="EMBL" id="GAG26757.1"/>
    </source>
</evidence>
<feature type="non-terminal residue" evidence="1">
    <location>
        <position position="1"/>
    </location>
</feature>
<sequence>LQDTLIDSGNKFILDLFKTPGLVTVGEATKNVKVFDEAMTALNVLGISIKKDIAGVKGIQELFKKEFPEEGLLKERAIDVRISSVGVGKRGLQPEFLESIVNNIISAGPRGTTTVPTTDIPYQGLLSAGGKRGKFADISKSLGFETIRSEVPEGERKQVIEQLLFKRLVATGKTPEEAKVIAERGAALEAVSDFYTTIIDEFGERRKSIVGEKFLSVVEEPGQFAPTTSEDIRRREAGAKVKVPVFAAYASVFGEKSK</sequence>
<name>X0WU69_9ZZZZ</name>
<dbReference type="EMBL" id="BARS01036197">
    <property type="protein sequence ID" value="GAG26757.1"/>
    <property type="molecule type" value="Genomic_DNA"/>
</dbReference>
<accession>X0WU69</accession>
<dbReference type="AlphaFoldDB" id="X0WU69"/>
<feature type="non-terminal residue" evidence="1">
    <location>
        <position position="258"/>
    </location>
</feature>
<gene>
    <name evidence="1" type="ORF">S01H1_55667</name>
</gene>
<comment type="caution">
    <text evidence="1">The sequence shown here is derived from an EMBL/GenBank/DDBJ whole genome shotgun (WGS) entry which is preliminary data.</text>
</comment>